<dbReference type="GO" id="GO:0006355">
    <property type="term" value="P:regulation of DNA-templated transcription"/>
    <property type="evidence" value="ECO:0007669"/>
    <property type="project" value="InterPro"/>
</dbReference>
<dbReference type="InterPro" id="IPR001867">
    <property type="entry name" value="OmpR/PhoB-type_DNA-bd"/>
</dbReference>
<keyword evidence="6" id="KW-0804">Transcription</keyword>
<keyword evidence="5 9" id="KW-0238">DNA-binding</keyword>
<keyword evidence="3" id="KW-0902">Two-component regulatory system</keyword>
<dbReference type="PANTHER" id="PTHR48111:SF1">
    <property type="entry name" value="TWO-COMPONENT RESPONSE REGULATOR ORR33"/>
    <property type="match status" value="1"/>
</dbReference>
<dbReference type="Proteomes" id="UP000005326">
    <property type="component" value="Unassembled WGS sequence"/>
</dbReference>
<dbReference type="FunFam" id="1.10.10.10:FF:000018">
    <property type="entry name" value="DNA-binding response regulator ResD"/>
    <property type="match status" value="1"/>
</dbReference>
<dbReference type="CDD" id="cd17574">
    <property type="entry name" value="REC_OmpR"/>
    <property type="match status" value="1"/>
</dbReference>
<organism evidence="12 13">
    <name type="scientific">[Eubacterium] siraeum DSM 15702</name>
    <dbReference type="NCBI Taxonomy" id="428128"/>
    <lineage>
        <taxon>Bacteria</taxon>
        <taxon>Bacillati</taxon>
        <taxon>Bacillota</taxon>
        <taxon>Clostridia</taxon>
        <taxon>Eubacteriales</taxon>
        <taxon>Oscillospiraceae</taxon>
        <taxon>Oscillospiraceae incertae sedis</taxon>
    </lineage>
</organism>
<gene>
    <name evidence="12" type="ORF">EUBSIR_01423</name>
</gene>
<evidence type="ECO:0000256" key="7">
    <source>
        <dbReference type="ARBA" id="ARBA00024867"/>
    </source>
</evidence>
<evidence type="ECO:0000256" key="6">
    <source>
        <dbReference type="ARBA" id="ARBA00023163"/>
    </source>
</evidence>
<evidence type="ECO:0000256" key="1">
    <source>
        <dbReference type="ARBA" id="ARBA00018672"/>
    </source>
</evidence>
<evidence type="ECO:0000256" key="2">
    <source>
        <dbReference type="ARBA" id="ARBA00022553"/>
    </source>
</evidence>
<evidence type="ECO:0000313" key="12">
    <source>
        <dbReference type="EMBL" id="EDS00728.1"/>
    </source>
</evidence>
<dbReference type="GO" id="GO:0000976">
    <property type="term" value="F:transcription cis-regulatory region binding"/>
    <property type="evidence" value="ECO:0007669"/>
    <property type="project" value="TreeGrafter"/>
</dbReference>
<evidence type="ECO:0000256" key="5">
    <source>
        <dbReference type="ARBA" id="ARBA00023125"/>
    </source>
</evidence>
<feature type="domain" description="Response regulatory" evidence="10">
    <location>
        <begin position="35"/>
        <end position="148"/>
    </location>
</feature>
<comment type="function">
    <text evidence="7">May play the central regulatory role in sporulation. It may be an element of the effector pathway responsible for the activation of sporulation genes in response to nutritional stress. Spo0A may act in concert with spo0H (a sigma factor) to control the expression of some genes that are critical to the sporulation process.</text>
</comment>
<keyword evidence="2 8" id="KW-0597">Phosphoprotein</keyword>
<reference evidence="12" key="2">
    <citation type="submission" date="2014-06" db="EMBL/GenBank/DDBJ databases">
        <title>Draft genome sequence of Eubacterium siraeum (DSM 15702).</title>
        <authorList>
            <person name="Sudarsanam P."/>
            <person name="Ley R."/>
            <person name="Guruge J."/>
            <person name="Turnbaugh P.J."/>
            <person name="Mahowald M."/>
            <person name="Liep D."/>
            <person name="Gordon J."/>
        </authorList>
    </citation>
    <scope>NUCLEOTIDE SEQUENCE</scope>
    <source>
        <strain evidence="12">DSM 15702</strain>
    </source>
</reference>
<dbReference type="InterPro" id="IPR039420">
    <property type="entry name" value="WalR-like"/>
</dbReference>
<dbReference type="GO" id="GO:0005829">
    <property type="term" value="C:cytosol"/>
    <property type="evidence" value="ECO:0007669"/>
    <property type="project" value="TreeGrafter"/>
</dbReference>
<proteinExistence type="predicted"/>
<evidence type="ECO:0000313" key="13">
    <source>
        <dbReference type="Proteomes" id="UP000005326"/>
    </source>
</evidence>
<dbReference type="GO" id="GO:0032993">
    <property type="term" value="C:protein-DNA complex"/>
    <property type="evidence" value="ECO:0007669"/>
    <property type="project" value="TreeGrafter"/>
</dbReference>
<evidence type="ECO:0000256" key="8">
    <source>
        <dbReference type="PROSITE-ProRule" id="PRU00169"/>
    </source>
</evidence>
<dbReference type="PROSITE" id="PS50110">
    <property type="entry name" value="RESPONSE_REGULATORY"/>
    <property type="match status" value="1"/>
</dbReference>
<dbReference type="GO" id="GO:0000156">
    <property type="term" value="F:phosphorelay response regulator activity"/>
    <property type="evidence" value="ECO:0007669"/>
    <property type="project" value="TreeGrafter"/>
</dbReference>
<reference evidence="12" key="1">
    <citation type="submission" date="2007-10" db="EMBL/GenBank/DDBJ databases">
        <authorList>
            <person name="Fulton L."/>
            <person name="Clifton S."/>
            <person name="Fulton B."/>
            <person name="Xu J."/>
            <person name="Minx P."/>
            <person name="Pepin K.H."/>
            <person name="Johnson M."/>
            <person name="Thiruvilangam P."/>
            <person name="Bhonagiri V."/>
            <person name="Nash W.E."/>
            <person name="Mardis E.R."/>
            <person name="Wilson R.K."/>
        </authorList>
    </citation>
    <scope>NUCLEOTIDE SEQUENCE [LARGE SCALE GENOMIC DNA]</scope>
    <source>
        <strain evidence="12">DSM 15702</strain>
    </source>
</reference>
<dbReference type="EMBL" id="ABCA03000046">
    <property type="protein sequence ID" value="EDS00728.1"/>
    <property type="molecule type" value="Genomic_DNA"/>
</dbReference>
<dbReference type="SUPFAM" id="SSF46894">
    <property type="entry name" value="C-terminal effector domain of the bipartite response regulators"/>
    <property type="match status" value="1"/>
</dbReference>
<dbReference type="PROSITE" id="PS51755">
    <property type="entry name" value="OMPR_PHOB"/>
    <property type="match status" value="1"/>
</dbReference>
<feature type="domain" description="OmpR/PhoB-type" evidence="11">
    <location>
        <begin position="159"/>
        <end position="255"/>
    </location>
</feature>
<dbReference type="InterPro" id="IPR036388">
    <property type="entry name" value="WH-like_DNA-bd_sf"/>
</dbReference>
<feature type="modified residue" description="4-aspartylphosphate" evidence="8">
    <location>
        <position position="84"/>
    </location>
</feature>
<dbReference type="InterPro" id="IPR001789">
    <property type="entry name" value="Sig_transdc_resp-reg_receiver"/>
</dbReference>
<dbReference type="PANTHER" id="PTHR48111">
    <property type="entry name" value="REGULATOR OF RPOS"/>
    <property type="match status" value="1"/>
</dbReference>
<evidence type="ECO:0000256" key="4">
    <source>
        <dbReference type="ARBA" id="ARBA00023015"/>
    </source>
</evidence>
<accession>B0MNL6</accession>
<keyword evidence="4" id="KW-0805">Transcription regulation</keyword>
<evidence type="ECO:0000259" key="10">
    <source>
        <dbReference type="PROSITE" id="PS50110"/>
    </source>
</evidence>
<dbReference type="CDD" id="cd00383">
    <property type="entry name" value="trans_reg_C"/>
    <property type="match status" value="1"/>
</dbReference>
<dbReference type="SUPFAM" id="SSF52172">
    <property type="entry name" value="CheY-like"/>
    <property type="match status" value="1"/>
</dbReference>
<dbReference type="Gene3D" id="3.40.50.2300">
    <property type="match status" value="1"/>
</dbReference>
<evidence type="ECO:0000256" key="3">
    <source>
        <dbReference type="ARBA" id="ARBA00023012"/>
    </source>
</evidence>
<feature type="DNA-binding region" description="OmpR/PhoB-type" evidence="9">
    <location>
        <begin position="159"/>
        <end position="255"/>
    </location>
</feature>
<dbReference type="InterPro" id="IPR016032">
    <property type="entry name" value="Sig_transdc_resp-reg_C-effctor"/>
</dbReference>
<name>B0MNL6_9FIRM</name>
<dbReference type="InterPro" id="IPR011006">
    <property type="entry name" value="CheY-like_superfamily"/>
</dbReference>
<comment type="caution">
    <text evidence="12">The sequence shown here is derived from an EMBL/GenBank/DDBJ whole genome shotgun (WGS) entry which is preliminary data.</text>
</comment>
<dbReference type="SMART" id="SM00448">
    <property type="entry name" value="REC"/>
    <property type="match status" value="1"/>
</dbReference>
<sequence length="255" mass="29849">MICALFYLRSVYFVKLNFFYDKRIAEKKGIKTMYKILVADDEQKIREVIKEYAEYEGHTVYEAVDGMQAVDMAKEQDFDIIIMDVMMPRLDGFSACKEIRKFKNTPILMLSARTEEYDKLFGFEMGVDDYVVKPFSPKEVLARINAIIKRNKSGNEPVGETVKFEGLEINFTARDVFIDGEKANLTPKEYDLLFYLVKNKNIALTRNKLLEEVWGYDFFGDDRTIDTHIKMLRNNLGPYRKFIVTLRGMGYKFQV</sequence>
<dbReference type="SMART" id="SM00862">
    <property type="entry name" value="Trans_reg_C"/>
    <property type="match status" value="1"/>
</dbReference>
<evidence type="ECO:0000256" key="9">
    <source>
        <dbReference type="PROSITE-ProRule" id="PRU01091"/>
    </source>
</evidence>
<dbReference type="Pfam" id="PF00486">
    <property type="entry name" value="Trans_reg_C"/>
    <property type="match status" value="1"/>
</dbReference>
<dbReference type="AlphaFoldDB" id="B0MNL6"/>
<keyword evidence="13" id="KW-1185">Reference proteome</keyword>
<dbReference type="Pfam" id="PF00072">
    <property type="entry name" value="Response_reg"/>
    <property type="match status" value="1"/>
</dbReference>
<dbReference type="Gene3D" id="1.10.10.10">
    <property type="entry name" value="Winged helix-like DNA-binding domain superfamily/Winged helix DNA-binding domain"/>
    <property type="match status" value="1"/>
</dbReference>
<dbReference type="FunFam" id="3.40.50.2300:FF:000001">
    <property type="entry name" value="DNA-binding response regulator PhoB"/>
    <property type="match status" value="1"/>
</dbReference>
<dbReference type="Gene3D" id="6.10.250.690">
    <property type="match status" value="1"/>
</dbReference>
<protein>
    <recommendedName>
        <fullName evidence="1">Stage 0 sporulation protein A homolog</fullName>
    </recommendedName>
</protein>
<evidence type="ECO:0000259" key="11">
    <source>
        <dbReference type="PROSITE" id="PS51755"/>
    </source>
</evidence>